<sequence>MRVLQHGPPRLYSFLTSLPTNPSSGCGIPKALWRDVNANVPLRNASTLAGTAVWVCPLPWRLRKRSGVRGDSRVGLEEPRRYSGKRDSEGASGATRGSGAAPPQPPPRAQRGSVREAPTAQAHLGGQLAATQRNVATFSEDTVEGIYREPFPQEPSRLYSRIR</sequence>
<feature type="compositionally biased region" description="Polar residues" evidence="1">
    <location>
        <begin position="129"/>
        <end position="140"/>
    </location>
</feature>
<evidence type="ECO:0000256" key="1">
    <source>
        <dbReference type="SAM" id="MobiDB-lite"/>
    </source>
</evidence>
<gene>
    <name evidence="2" type="ORF">P7K49_038985</name>
</gene>
<comment type="caution">
    <text evidence="2">The sequence shown here is derived from an EMBL/GenBank/DDBJ whole genome shotgun (WGS) entry which is preliminary data.</text>
</comment>
<protein>
    <submittedName>
        <fullName evidence="2">Uncharacterized protein</fullName>
    </submittedName>
</protein>
<proteinExistence type="predicted"/>
<reference evidence="2 3" key="1">
    <citation type="submission" date="2023-05" db="EMBL/GenBank/DDBJ databases">
        <title>B98-5 Cell Line De Novo Hybrid Assembly: An Optical Mapping Approach.</title>
        <authorList>
            <person name="Kananen K."/>
            <person name="Auerbach J.A."/>
            <person name="Kautto E."/>
            <person name="Blachly J.S."/>
        </authorList>
    </citation>
    <scope>NUCLEOTIDE SEQUENCE [LARGE SCALE GENOMIC DNA]</scope>
    <source>
        <strain evidence="2">B95-8</strain>
        <tissue evidence="2">Cell line</tissue>
    </source>
</reference>
<dbReference type="EMBL" id="JASSZA010000023">
    <property type="protein sequence ID" value="KAK2083749.1"/>
    <property type="molecule type" value="Genomic_DNA"/>
</dbReference>
<evidence type="ECO:0000313" key="2">
    <source>
        <dbReference type="EMBL" id="KAK2083749.1"/>
    </source>
</evidence>
<organism evidence="2 3">
    <name type="scientific">Saguinus oedipus</name>
    <name type="common">Cotton-top tamarin</name>
    <name type="synonym">Oedipomidas oedipus</name>
    <dbReference type="NCBI Taxonomy" id="9490"/>
    <lineage>
        <taxon>Eukaryota</taxon>
        <taxon>Metazoa</taxon>
        <taxon>Chordata</taxon>
        <taxon>Craniata</taxon>
        <taxon>Vertebrata</taxon>
        <taxon>Euteleostomi</taxon>
        <taxon>Mammalia</taxon>
        <taxon>Eutheria</taxon>
        <taxon>Euarchontoglires</taxon>
        <taxon>Primates</taxon>
        <taxon>Haplorrhini</taxon>
        <taxon>Platyrrhini</taxon>
        <taxon>Cebidae</taxon>
        <taxon>Callitrichinae</taxon>
        <taxon>Saguinus</taxon>
    </lineage>
</organism>
<feature type="compositionally biased region" description="Low complexity" evidence="1">
    <location>
        <begin position="90"/>
        <end position="101"/>
    </location>
</feature>
<name>A0ABQ9TG84_SAGOE</name>
<evidence type="ECO:0000313" key="3">
    <source>
        <dbReference type="Proteomes" id="UP001266305"/>
    </source>
</evidence>
<feature type="compositionally biased region" description="Basic and acidic residues" evidence="1">
    <location>
        <begin position="68"/>
        <end position="89"/>
    </location>
</feature>
<keyword evidence="3" id="KW-1185">Reference proteome</keyword>
<feature type="region of interest" description="Disordered" evidence="1">
    <location>
        <begin position="67"/>
        <end position="163"/>
    </location>
</feature>
<dbReference type="Proteomes" id="UP001266305">
    <property type="component" value="Unassembled WGS sequence"/>
</dbReference>
<accession>A0ABQ9TG84</accession>